<dbReference type="EMBL" id="CP054706">
    <property type="protein sequence ID" value="QQK81945.1"/>
    <property type="molecule type" value="Genomic_DNA"/>
</dbReference>
<feature type="transmembrane region" description="Helical" evidence="1">
    <location>
        <begin position="385"/>
        <end position="401"/>
    </location>
</feature>
<accession>A0A7T6ZED7</accession>
<feature type="transmembrane region" description="Helical" evidence="1">
    <location>
        <begin position="296"/>
        <end position="317"/>
    </location>
</feature>
<feature type="transmembrane region" description="Helical" evidence="1">
    <location>
        <begin position="34"/>
        <end position="56"/>
    </location>
</feature>
<dbReference type="InterPro" id="IPR002823">
    <property type="entry name" value="DUF112_TM"/>
</dbReference>
<evidence type="ECO:0000259" key="2">
    <source>
        <dbReference type="Pfam" id="PF01970"/>
    </source>
</evidence>
<organism evidence="3 4">
    <name type="scientific">Salicibibacter cibi</name>
    <dbReference type="NCBI Taxonomy" id="2743001"/>
    <lineage>
        <taxon>Bacteria</taxon>
        <taxon>Bacillati</taxon>
        <taxon>Bacillota</taxon>
        <taxon>Bacilli</taxon>
        <taxon>Bacillales</taxon>
        <taxon>Bacillaceae</taxon>
        <taxon>Salicibibacter</taxon>
    </lineage>
</organism>
<feature type="transmembrane region" description="Helical" evidence="1">
    <location>
        <begin position="408"/>
        <end position="425"/>
    </location>
</feature>
<feature type="domain" description="DUF112" evidence="2">
    <location>
        <begin position="2"/>
        <end position="412"/>
    </location>
</feature>
<evidence type="ECO:0000313" key="4">
    <source>
        <dbReference type="Proteomes" id="UP000595349"/>
    </source>
</evidence>
<evidence type="ECO:0000256" key="1">
    <source>
        <dbReference type="SAM" id="Phobius"/>
    </source>
</evidence>
<feature type="transmembrane region" description="Helical" evidence="1">
    <location>
        <begin position="121"/>
        <end position="137"/>
    </location>
</feature>
<dbReference type="Proteomes" id="UP000595349">
    <property type="component" value="Chromosome"/>
</dbReference>
<feature type="transmembrane region" description="Helical" evidence="1">
    <location>
        <begin position="329"/>
        <end position="346"/>
    </location>
</feature>
<dbReference type="KEGG" id="scib:HUG20_10525"/>
<keyword evidence="1" id="KW-0472">Membrane</keyword>
<keyword evidence="1" id="KW-1133">Transmembrane helix</keyword>
<gene>
    <name evidence="3" type="ORF">HUG20_10525</name>
</gene>
<dbReference type="PANTHER" id="PTHR35342:SF5">
    <property type="entry name" value="TRICARBOXYLIC TRANSPORT PROTEIN"/>
    <property type="match status" value="1"/>
</dbReference>
<reference evidence="3 4" key="1">
    <citation type="submission" date="2020-06" db="EMBL/GenBank/DDBJ databases">
        <title>Genomic analysis of Salicibibacter sp. NKC21-4.</title>
        <authorList>
            <person name="Oh Y.J."/>
        </authorList>
    </citation>
    <scope>NUCLEOTIDE SEQUENCE [LARGE SCALE GENOMIC DNA]</scope>
    <source>
        <strain evidence="3 4">NKC21-4</strain>
    </source>
</reference>
<feature type="transmembrane region" description="Helical" evidence="1">
    <location>
        <begin position="358"/>
        <end position="379"/>
    </location>
</feature>
<feature type="transmembrane region" description="Helical" evidence="1">
    <location>
        <begin position="144"/>
        <end position="161"/>
    </location>
</feature>
<dbReference type="AlphaFoldDB" id="A0A7T6ZED7"/>
<dbReference type="PANTHER" id="PTHR35342">
    <property type="entry name" value="TRICARBOXYLIC TRANSPORT PROTEIN"/>
    <property type="match status" value="1"/>
</dbReference>
<feature type="transmembrane region" description="Helical" evidence="1">
    <location>
        <begin position="86"/>
        <end position="109"/>
    </location>
</feature>
<feature type="transmembrane region" description="Helical" evidence="1">
    <location>
        <begin position="437"/>
        <end position="462"/>
    </location>
</feature>
<evidence type="ECO:0000313" key="3">
    <source>
        <dbReference type="EMBL" id="QQK81945.1"/>
    </source>
</evidence>
<feature type="transmembrane region" description="Helical" evidence="1">
    <location>
        <begin position="173"/>
        <end position="195"/>
    </location>
</feature>
<keyword evidence="4" id="KW-1185">Reference proteome</keyword>
<sequence length="474" mass="49609">MALGIAVGALPGLSVTLAVALMLPFTFAMDPGTGVLFLVAIYCGGIYAGSITAILLKTPGSPASAATTADGYALAQQGKASQALSVSLYASVAGGLFSGFTLLLFSPLIAELALMFGPPEFLTLALFGMTVIASVSGDSISKGMVMAILGMLIATVGVDPMTGSERFIFGAEFLLGGIEIVPVLIGLFAISEVLLQVEKKSKRISVRSGSENQRKVKIRELKPYRRTIFRSSVIGSIVGSIPGLGAEISSFISYGQAKKKSKEPKKFGKGSMEGVAASEAGNNGVTGATLIPTMTLGIPGSVVAAVLLGAFLVQGLNPGPQLFQESGDVAYTVILGFIVANIVMLIEGKLAIRWFAKVATIPSSILFPIVLSLCLMGGYAFENQIYTVGITIFFGVLGYLLSKLQYPLAPMLIALILGPIAEEGLRQSLMLSGGSLAIFFVRPISLFLIILILLSVIMPFVAKYRKNKTANRSL</sequence>
<name>A0A7T6ZED7_9BACI</name>
<dbReference type="Pfam" id="PF01970">
    <property type="entry name" value="TctA"/>
    <property type="match status" value="1"/>
</dbReference>
<proteinExistence type="predicted"/>
<protein>
    <submittedName>
        <fullName evidence="3">Tripartite tricarboxylate transporter permease</fullName>
    </submittedName>
</protein>
<keyword evidence="1" id="KW-0812">Transmembrane</keyword>